<dbReference type="SUPFAM" id="SSF46955">
    <property type="entry name" value="Putative DNA-binding domain"/>
    <property type="match status" value="1"/>
</dbReference>
<dbReference type="EMBL" id="FPBF01000007">
    <property type="protein sequence ID" value="SFU14162.1"/>
    <property type="molecule type" value="Genomic_DNA"/>
</dbReference>
<organism evidence="2 3">
    <name type="scientific">Algoriphagus locisalis</name>
    <dbReference type="NCBI Taxonomy" id="305507"/>
    <lineage>
        <taxon>Bacteria</taxon>
        <taxon>Pseudomonadati</taxon>
        <taxon>Bacteroidota</taxon>
        <taxon>Cytophagia</taxon>
        <taxon>Cytophagales</taxon>
        <taxon>Cyclobacteriaceae</taxon>
        <taxon>Algoriphagus</taxon>
    </lineage>
</organism>
<dbReference type="RefSeq" id="WP_091697175.1">
    <property type="nucleotide sequence ID" value="NZ_FPBF01000007.1"/>
</dbReference>
<dbReference type="InterPro" id="IPR009061">
    <property type="entry name" value="DNA-bd_dom_put_sf"/>
</dbReference>
<proteinExistence type="predicted"/>
<gene>
    <name evidence="2" type="ORF">SAMN04489724_4325</name>
</gene>
<keyword evidence="3" id="KW-1185">Reference proteome</keyword>
<protein>
    <submittedName>
        <fullName evidence="2">Helix-turn-helix domain-containing protein</fullName>
    </submittedName>
</protein>
<dbReference type="PANTHER" id="PTHR34585:SF22">
    <property type="entry name" value="HELIX-TURN-HELIX DOMAIN-CONTAINING PROTEIN"/>
    <property type="match status" value="1"/>
</dbReference>
<evidence type="ECO:0000313" key="3">
    <source>
        <dbReference type="Proteomes" id="UP000199673"/>
    </source>
</evidence>
<feature type="domain" description="Helix-turn-helix" evidence="1">
    <location>
        <begin position="37"/>
        <end position="86"/>
    </location>
</feature>
<reference evidence="3" key="1">
    <citation type="submission" date="2016-10" db="EMBL/GenBank/DDBJ databases">
        <authorList>
            <person name="Varghese N."/>
            <person name="Submissions S."/>
        </authorList>
    </citation>
    <scope>NUCLEOTIDE SEQUENCE [LARGE SCALE GENOMIC DNA]</scope>
    <source>
        <strain evidence="3">DSM 23445</strain>
    </source>
</reference>
<sequence>MAAEIITLHDLERFGTELKEEIRKMLSSLNGQPTKKWLKSHEVRKLLDISPGTLQHLRVNGTIPFTKIGGVIYYDHEDIVRLFEKNKRVNKFPDDGI</sequence>
<dbReference type="Pfam" id="PF12728">
    <property type="entry name" value="HTH_17"/>
    <property type="match status" value="1"/>
</dbReference>
<evidence type="ECO:0000313" key="2">
    <source>
        <dbReference type="EMBL" id="SFU14162.1"/>
    </source>
</evidence>
<dbReference type="OrthoDB" id="1524679at2"/>
<dbReference type="InterPro" id="IPR041657">
    <property type="entry name" value="HTH_17"/>
</dbReference>
<name>A0A1I7DR96_9BACT</name>
<evidence type="ECO:0000259" key="1">
    <source>
        <dbReference type="Pfam" id="PF12728"/>
    </source>
</evidence>
<dbReference type="Proteomes" id="UP000199673">
    <property type="component" value="Unassembled WGS sequence"/>
</dbReference>
<accession>A0A1I7DR96</accession>
<dbReference type="PANTHER" id="PTHR34585">
    <property type="match status" value="1"/>
</dbReference>
<dbReference type="AlphaFoldDB" id="A0A1I7DR96"/>
<dbReference type="STRING" id="305507.SAMN04489724_4325"/>